<dbReference type="EMBL" id="LT629692">
    <property type="protein sequence ID" value="SDH58566.1"/>
    <property type="molecule type" value="Genomic_DNA"/>
</dbReference>
<organism evidence="3 4">
    <name type="scientific">Microbacterium pygmaeum</name>
    <dbReference type="NCBI Taxonomy" id="370764"/>
    <lineage>
        <taxon>Bacteria</taxon>
        <taxon>Bacillati</taxon>
        <taxon>Actinomycetota</taxon>
        <taxon>Actinomycetes</taxon>
        <taxon>Micrococcales</taxon>
        <taxon>Microbacteriaceae</taxon>
        <taxon>Microbacterium</taxon>
    </lineage>
</organism>
<evidence type="ECO:0000256" key="1">
    <source>
        <dbReference type="ARBA" id="ARBA00022679"/>
    </source>
</evidence>
<dbReference type="InterPro" id="IPR001296">
    <property type="entry name" value="Glyco_trans_1"/>
</dbReference>
<evidence type="ECO:0000259" key="2">
    <source>
        <dbReference type="Pfam" id="PF00534"/>
    </source>
</evidence>
<dbReference type="PANTHER" id="PTHR12526:SF630">
    <property type="entry name" value="GLYCOSYLTRANSFERASE"/>
    <property type="match status" value="1"/>
</dbReference>
<dbReference type="STRING" id="370764.SAMN04489810_3383"/>
<dbReference type="Pfam" id="PF00534">
    <property type="entry name" value="Glycos_transf_1"/>
    <property type="match status" value="1"/>
</dbReference>
<proteinExistence type="predicted"/>
<evidence type="ECO:0000313" key="4">
    <source>
        <dbReference type="Proteomes" id="UP000199009"/>
    </source>
</evidence>
<sequence length="478" mass="50410">MSEGEFPDAEYVIVSSRLIPDHDGGFTLATLARARQMAAAGVHDGAGPLLLTLDPGIPTDHARHRAAFAGRDLVVDPARMRNLFDEAADSRGGAAAWLRAAAEAGAPDPALEYRVIADAADRPVVSLPVIAGDPDWHVTTAPVAVHDEHGRVIGVVGGFGALYRAWLEHVVAQLRSRSGAGSTEADAAARPVVVICESRQLGELLAGWDDPDVRLVHTIHTIHLEPPFTPDATVNALWSRWFTLAERFDAVLWPTAAQRSDVQERFGASDVHVVVPSAVAPVASVAPLAARAPHRIVMLNRLAPGKRIDHAVRALQRVLASVPDATLDIYGDGPEREALHALIDERGLEAHVALRGLTGNPGGVLDEASVFLSTSAFEGQGLSLAEALVHGCPVVAYDVRYGPADMLAEGGGILVPDGNIDALAAALVHLLTDIELRARLTAEAVAAARAVHPDATMAALAQAVDDVLGRPSRRTPPR</sequence>
<reference evidence="3 4" key="1">
    <citation type="submission" date="2016-10" db="EMBL/GenBank/DDBJ databases">
        <authorList>
            <person name="de Groot N.N."/>
        </authorList>
    </citation>
    <scope>NUCLEOTIDE SEQUENCE [LARGE SCALE GENOMIC DNA]</scope>
    <source>
        <strain evidence="3 4">DSM 23142</strain>
    </source>
</reference>
<gene>
    <name evidence="3" type="ORF">SAMN04489810_3383</name>
</gene>
<dbReference type="Gene3D" id="3.40.50.2000">
    <property type="entry name" value="Glycogen Phosphorylase B"/>
    <property type="match status" value="2"/>
</dbReference>
<dbReference type="PANTHER" id="PTHR12526">
    <property type="entry name" value="GLYCOSYLTRANSFERASE"/>
    <property type="match status" value="1"/>
</dbReference>
<dbReference type="RefSeq" id="WP_091492666.1">
    <property type="nucleotide sequence ID" value="NZ_LT629692.1"/>
</dbReference>
<dbReference type="AlphaFoldDB" id="A0A1G8DLK8"/>
<dbReference type="SUPFAM" id="SSF53756">
    <property type="entry name" value="UDP-Glycosyltransferase/glycogen phosphorylase"/>
    <property type="match status" value="1"/>
</dbReference>
<evidence type="ECO:0000313" key="3">
    <source>
        <dbReference type="EMBL" id="SDH58566.1"/>
    </source>
</evidence>
<keyword evidence="1 3" id="KW-0808">Transferase</keyword>
<dbReference type="Proteomes" id="UP000199009">
    <property type="component" value="Chromosome I"/>
</dbReference>
<name>A0A1G8DLK8_9MICO</name>
<protein>
    <submittedName>
        <fullName evidence="3">Glycosyl transferases group 1</fullName>
    </submittedName>
</protein>
<keyword evidence="4" id="KW-1185">Reference proteome</keyword>
<accession>A0A1G8DLK8</accession>
<feature type="domain" description="Glycosyl transferase family 1" evidence="2">
    <location>
        <begin position="294"/>
        <end position="444"/>
    </location>
</feature>
<dbReference type="GO" id="GO:0016757">
    <property type="term" value="F:glycosyltransferase activity"/>
    <property type="evidence" value="ECO:0007669"/>
    <property type="project" value="InterPro"/>
</dbReference>